<sequence>MILYPETPSSSVTSLRINAVVCALPDVLLDPQMWEMSSSSLADCPLLQHAKVIPHSFATIQYFLNSGALTLISPSPNNPTSSGAIVLNCHDTLVECTSYILQHVSSDYVEVEDSDSLYMAEIAGYVHSSSLCFAKLATQQVKLMNSQFRHKMEQSQVDGIIKSCCDHFWRLIFPGFCNDGRVWEVDYDALQSDFTVWHGRLKFANGDIRACFGPSIMLLRKMITETVGRIRDLHGMLPSHVLLAGTYANSSFLTANIRNALEDCRSANERGVSLLQAPEGENVCALGALYHAKSC</sequence>
<evidence type="ECO:0000313" key="2">
    <source>
        <dbReference type="Proteomes" id="UP001287356"/>
    </source>
</evidence>
<dbReference type="Proteomes" id="UP001287356">
    <property type="component" value="Unassembled WGS sequence"/>
</dbReference>
<proteinExistence type="predicted"/>
<dbReference type="EMBL" id="JAULSN010000004">
    <property type="protein sequence ID" value="KAK3374305.1"/>
    <property type="molecule type" value="Genomic_DNA"/>
</dbReference>
<reference evidence="1" key="1">
    <citation type="journal article" date="2023" name="Mol. Phylogenet. Evol.">
        <title>Genome-scale phylogeny and comparative genomics of the fungal order Sordariales.</title>
        <authorList>
            <person name="Hensen N."/>
            <person name="Bonometti L."/>
            <person name="Westerberg I."/>
            <person name="Brannstrom I.O."/>
            <person name="Guillou S."/>
            <person name="Cros-Aarteil S."/>
            <person name="Calhoun S."/>
            <person name="Haridas S."/>
            <person name="Kuo A."/>
            <person name="Mondo S."/>
            <person name="Pangilinan J."/>
            <person name="Riley R."/>
            <person name="LaButti K."/>
            <person name="Andreopoulos B."/>
            <person name="Lipzen A."/>
            <person name="Chen C."/>
            <person name="Yan M."/>
            <person name="Daum C."/>
            <person name="Ng V."/>
            <person name="Clum A."/>
            <person name="Steindorff A."/>
            <person name="Ohm R.A."/>
            <person name="Martin F."/>
            <person name="Silar P."/>
            <person name="Natvig D.O."/>
            <person name="Lalanne C."/>
            <person name="Gautier V."/>
            <person name="Ament-Velasquez S.L."/>
            <person name="Kruys A."/>
            <person name="Hutchinson M.I."/>
            <person name="Powell A.J."/>
            <person name="Barry K."/>
            <person name="Miller A.N."/>
            <person name="Grigoriev I.V."/>
            <person name="Debuchy R."/>
            <person name="Gladieux P."/>
            <person name="Hiltunen Thoren M."/>
            <person name="Johannesson H."/>
        </authorList>
    </citation>
    <scope>NUCLEOTIDE SEQUENCE</scope>
    <source>
        <strain evidence="1">CBS 958.72</strain>
    </source>
</reference>
<keyword evidence="2" id="KW-1185">Reference proteome</keyword>
<protein>
    <submittedName>
        <fullName evidence="1">Uncharacterized protein</fullName>
    </submittedName>
</protein>
<name>A0AAE0KDR1_9PEZI</name>
<gene>
    <name evidence="1" type="ORF">B0T24DRAFT_577253</name>
</gene>
<accession>A0AAE0KDR1</accession>
<reference evidence="1" key="2">
    <citation type="submission" date="2023-06" db="EMBL/GenBank/DDBJ databases">
        <authorList>
            <consortium name="Lawrence Berkeley National Laboratory"/>
            <person name="Haridas S."/>
            <person name="Hensen N."/>
            <person name="Bonometti L."/>
            <person name="Westerberg I."/>
            <person name="Brannstrom I.O."/>
            <person name="Guillou S."/>
            <person name="Cros-Aarteil S."/>
            <person name="Calhoun S."/>
            <person name="Kuo A."/>
            <person name="Mondo S."/>
            <person name="Pangilinan J."/>
            <person name="Riley R."/>
            <person name="Labutti K."/>
            <person name="Andreopoulos B."/>
            <person name="Lipzen A."/>
            <person name="Chen C."/>
            <person name="Yanf M."/>
            <person name="Daum C."/>
            <person name="Ng V."/>
            <person name="Clum A."/>
            <person name="Steindorff A."/>
            <person name="Ohm R."/>
            <person name="Martin F."/>
            <person name="Silar P."/>
            <person name="Natvig D."/>
            <person name="Lalanne C."/>
            <person name="Gautier V."/>
            <person name="Ament-Velasquez S.L."/>
            <person name="Kruys A."/>
            <person name="Hutchinson M.I."/>
            <person name="Powell A.J."/>
            <person name="Barry K."/>
            <person name="Miller A.N."/>
            <person name="Grigoriev I.V."/>
            <person name="Debuchy R."/>
            <person name="Gladieux P."/>
            <person name="Thoren M.H."/>
            <person name="Johannesson H."/>
        </authorList>
    </citation>
    <scope>NUCLEOTIDE SEQUENCE</scope>
    <source>
        <strain evidence="1">CBS 958.72</strain>
    </source>
</reference>
<evidence type="ECO:0000313" key="1">
    <source>
        <dbReference type="EMBL" id="KAK3374305.1"/>
    </source>
</evidence>
<comment type="caution">
    <text evidence="1">The sequence shown here is derived from an EMBL/GenBank/DDBJ whole genome shotgun (WGS) entry which is preliminary data.</text>
</comment>
<organism evidence="1 2">
    <name type="scientific">Lasiosphaeria ovina</name>
    <dbReference type="NCBI Taxonomy" id="92902"/>
    <lineage>
        <taxon>Eukaryota</taxon>
        <taxon>Fungi</taxon>
        <taxon>Dikarya</taxon>
        <taxon>Ascomycota</taxon>
        <taxon>Pezizomycotina</taxon>
        <taxon>Sordariomycetes</taxon>
        <taxon>Sordariomycetidae</taxon>
        <taxon>Sordariales</taxon>
        <taxon>Lasiosphaeriaceae</taxon>
        <taxon>Lasiosphaeria</taxon>
    </lineage>
</organism>
<dbReference type="AlphaFoldDB" id="A0AAE0KDR1"/>